<organism evidence="1 2">
    <name type="scientific">Paramecium sonneborni</name>
    <dbReference type="NCBI Taxonomy" id="65129"/>
    <lineage>
        <taxon>Eukaryota</taxon>
        <taxon>Sar</taxon>
        <taxon>Alveolata</taxon>
        <taxon>Ciliophora</taxon>
        <taxon>Intramacronucleata</taxon>
        <taxon>Oligohymenophorea</taxon>
        <taxon>Peniculida</taxon>
        <taxon>Parameciidae</taxon>
        <taxon>Paramecium</taxon>
    </lineage>
</organism>
<keyword evidence="2" id="KW-1185">Reference proteome</keyword>
<sequence>MQIIKRQKIKLILIYLKFKSKGYQGSTICLKIQKTCFCYQSEIAKYLMREKYFIILNKKHHIDTVQRYIQLLQMNFKKQNQKINIDSSRIR</sequence>
<dbReference type="EMBL" id="CAJJDN010000075">
    <property type="protein sequence ID" value="CAD8100933.1"/>
    <property type="molecule type" value="Genomic_DNA"/>
</dbReference>
<name>A0A8S1PDW7_9CILI</name>
<comment type="caution">
    <text evidence="1">The sequence shown here is derived from an EMBL/GenBank/DDBJ whole genome shotgun (WGS) entry which is preliminary data.</text>
</comment>
<evidence type="ECO:0000313" key="2">
    <source>
        <dbReference type="Proteomes" id="UP000692954"/>
    </source>
</evidence>
<proteinExistence type="predicted"/>
<dbReference type="AlphaFoldDB" id="A0A8S1PDW7"/>
<gene>
    <name evidence="1" type="ORF">PSON_ATCC_30995.1.T0750012</name>
</gene>
<evidence type="ECO:0000313" key="1">
    <source>
        <dbReference type="EMBL" id="CAD8100933.1"/>
    </source>
</evidence>
<dbReference type="Proteomes" id="UP000692954">
    <property type="component" value="Unassembled WGS sequence"/>
</dbReference>
<accession>A0A8S1PDW7</accession>
<protein>
    <submittedName>
        <fullName evidence="1">Uncharacterized protein</fullName>
    </submittedName>
</protein>
<reference evidence="1" key="1">
    <citation type="submission" date="2021-01" db="EMBL/GenBank/DDBJ databases">
        <authorList>
            <consortium name="Genoscope - CEA"/>
            <person name="William W."/>
        </authorList>
    </citation>
    <scope>NUCLEOTIDE SEQUENCE</scope>
</reference>